<dbReference type="GO" id="GO:0036503">
    <property type="term" value="P:ERAD pathway"/>
    <property type="evidence" value="ECO:0007669"/>
    <property type="project" value="TreeGrafter"/>
</dbReference>
<reference evidence="2" key="1">
    <citation type="submission" date="2021-01" db="EMBL/GenBank/DDBJ databases">
        <authorList>
            <person name="Corre E."/>
            <person name="Pelletier E."/>
            <person name="Niang G."/>
            <person name="Scheremetjew M."/>
            <person name="Finn R."/>
            <person name="Kale V."/>
            <person name="Holt S."/>
            <person name="Cochrane G."/>
            <person name="Meng A."/>
            <person name="Brown T."/>
            <person name="Cohen L."/>
        </authorList>
    </citation>
    <scope>NUCLEOTIDE SEQUENCE</scope>
    <source>
        <strain evidence="2">PLY182g</strain>
    </source>
</reference>
<evidence type="ECO:0000256" key="1">
    <source>
        <dbReference type="ARBA" id="ARBA00023002"/>
    </source>
</evidence>
<dbReference type="Gene3D" id="3.50.50.60">
    <property type="entry name" value="FAD/NAD(P)-binding domain"/>
    <property type="match status" value="2"/>
</dbReference>
<dbReference type="InterPro" id="IPR036188">
    <property type="entry name" value="FAD/NAD-bd_sf"/>
</dbReference>
<dbReference type="PRINTS" id="PR00368">
    <property type="entry name" value="FADPNR"/>
</dbReference>
<dbReference type="InterPro" id="IPR050982">
    <property type="entry name" value="Auxin_biosynth/cation_transpt"/>
</dbReference>
<dbReference type="Pfam" id="PF13738">
    <property type="entry name" value="Pyr_redox_3"/>
    <property type="match status" value="1"/>
</dbReference>
<accession>A0A7S0LGM2</accession>
<gene>
    <name evidence="2" type="ORF">CPEL01642_LOCUS15320</name>
</gene>
<dbReference type="PANTHER" id="PTHR43539">
    <property type="entry name" value="FLAVIN-BINDING MONOOXYGENASE-LIKE PROTEIN (AFU_ORTHOLOGUE AFUA_4G09220)"/>
    <property type="match status" value="1"/>
</dbReference>
<proteinExistence type="predicted"/>
<dbReference type="GO" id="GO:0004497">
    <property type="term" value="F:monooxygenase activity"/>
    <property type="evidence" value="ECO:0007669"/>
    <property type="project" value="TreeGrafter"/>
</dbReference>
<dbReference type="GO" id="GO:0050660">
    <property type="term" value="F:flavin adenine dinucleotide binding"/>
    <property type="evidence" value="ECO:0007669"/>
    <property type="project" value="TreeGrafter"/>
</dbReference>
<dbReference type="PANTHER" id="PTHR43539:SF23">
    <property type="entry name" value="FAD-DEPENDENT OXIDOREDUCTASE DOMAIN-CONTAINING PROTEIN 2"/>
    <property type="match status" value="1"/>
</dbReference>
<name>A0A7S0LGM2_9EUKA</name>
<dbReference type="AlphaFoldDB" id="A0A7S0LGM2"/>
<organism evidence="2">
    <name type="scientific">Coccolithus braarudii</name>
    <dbReference type="NCBI Taxonomy" id="221442"/>
    <lineage>
        <taxon>Eukaryota</taxon>
        <taxon>Haptista</taxon>
        <taxon>Haptophyta</taxon>
        <taxon>Prymnesiophyceae</taxon>
        <taxon>Coccolithales</taxon>
        <taxon>Coccolithaceae</taxon>
        <taxon>Coccolithus</taxon>
    </lineage>
</organism>
<dbReference type="SUPFAM" id="SSF51905">
    <property type="entry name" value="FAD/NAD(P)-binding domain"/>
    <property type="match status" value="1"/>
</dbReference>
<dbReference type="EMBL" id="HBEY01032174">
    <property type="protein sequence ID" value="CAD8611940.1"/>
    <property type="molecule type" value="Transcribed_RNA"/>
</dbReference>
<dbReference type="GO" id="GO:0005788">
    <property type="term" value="C:endoplasmic reticulum lumen"/>
    <property type="evidence" value="ECO:0007669"/>
    <property type="project" value="TreeGrafter"/>
</dbReference>
<sequence>MRAEQPANAAPTKQPRVEVDPFEAAAATLTKTHSFGPFSEYIIIGAGPGGMQLGALMESAALDYRIVERGSGPGTFWERHPRHEQLISLNKRFTSRTGAEHAEFNWRHDWNSLLPPVGAVGSPRFSDFSKEMFPARKDYLQYLRAYHRFYDLKVQFEFDVTTIGRRSIDGHEGFVLRSSTKRLQATCNYLIVATALGRPHVPAVPGIELAEGYEHVDVAEEAYTDQRVLVLGLGNAAFETATRAQNTAGYVHMVGRSHGGLKQSYFTHYVGDLRSINNNILDTFFLKSLDTVDVEVDLEKLNCSLTKRSLEGKDEIVFSCDGAKNNPSYREGYDRVIRCLGWVFDDRMFEPEVKPLLNRDFGRLGGKYPALKDTYESANVPNLFFAGTLSHAHDYKKSAGGFVHGFRYTARALFRMMQLNHRGVRWEAQRQLSSSAIDVAKAVQARFQSSSGLYQMFGELCDVVLVSKGDTATYMEEAPLRFIMNSAFPPNLRLVLTMHMDYGNKGHNGKGDLSFATREVGRAHYSQFLHPIIRAYLPSAKRGGLPSLVSEFHILEDLLTTWDVPEMHLQPLVEWISRVYLGDLASQEELLAHRFDELRANLTEGERSSGAKKFDAYFGSFTFPPSHASATAASI</sequence>
<evidence type="ECO:0000313" key="2">
    <source>
        <dbReference type="EMBL" id="CAD8611940.1"/>
    </source>
</evidence>
<keyword evidence="1" id="KW-0560">Oxidoreductase</keyword>
<protein>
    <submittedName>
        <fullName evidence="2">Uncharacterized protein</fullName>
    </submittedName>
</protein>